<dbReference type="EMBL" id="CANTUO010000001">
    <property type="protein sequence ID" value="CAI5756894.1"/>
    <property type="molecule type" value="Genomic_DNA"/>
</dbReference>
<keyword evidence="2" id="KW-0677">Repeat</keyword>
<evidence type="ECO:0000313" key="5">
    <source>
        <dbReference type="EMBL" id="CAI5756894.1"/>
    </source>
</evidence>
<dbReference type="Proteomes" id="UP001152885">
    <property type="component" value="Unassembled WGS sequence"/>
</dbReference>
<evidence type="ECO:0000256" key="4">
    <source>
        <dbReference type="SAM" id="MobiDB-lite"/>
    </source>
</evidence>
<feature type="region of interest" description="Disordered" evidence="4">
    <location>
        <begin position="1"/>
        <end position="27"/>
    </location>
</feature>
<feature type="compositionally biased region" description="Polar residues" evidence="4">
    <location>
        <begin position="64"/>
        <end position="78"/>
    </location>
</feature>
<keyword evidence="6" id="KW-1185">Reference proteome</keyword>
<evidence type="ECO:0000313" key="6">
    <source>
        <dbReference type="Proteomes" id="UP001152885"/>
    </source>
</evidence>
<feature type="compositionally biased region" description="Polar residues" evidence="4">
    <location>
        <begin position="86"/>
        <end position="104"/>
    </location>
</feature>
<dbReference type="SMART" id="SM00320">
    <property type="entry name" value="WD40"/>
    <property type="match status" value="3"/>
</dbReference>
<organism evidence="5 6">
    <name type="scientific">Candida verbasci</name>
    <dbReference type="NCBI Taxonomy" id="1227364"/>
    <lineage>
        <taxon>Eukaryota</taxon>
        <taxon>Fungi</taxon>
        <taxon>Dikarya</taxon>
        <taxon>Ascomycota</taxon>
        <taxon>Saccharomycotina</taxon>
        <taxon>Pichiomycetes</taxon>
        <taxon>Debaryomycetaceae</taxon>
        <taxon>Candida/Lodderomyces clade</taxon>
        <taxon>Candida</taxon>
    </lineage>
</organism>
<accession>A0A9W4TTM4</accession>
<dbReference type="PROSITE" id="PS00678">
    <property type="entry name" value="WD_REPEATS_1"/>
    <property type="match status" value="1"/>
</dbReference>
<dbReference type="InterPro" id="IPR036322">
    <property type="entry name" value="WD40_repeat_dom_sf"/>
</dbReference>
<dbReference type="PANTHER" id="PTHR19919">
    <property type="entry name" value="WD REPEAT CONTAINING PROTEIN"/>
    <property type="match status" value="1"/>
</dbReference>
<dbReference type="InterPro" id="IPR019775">
    <property type="entry name" value="WD40_repeat_CS"/>
</dbReference>
<comment type="caution">
    <text evidence="5">The sequence shown here is derived from an EMBL/GenBank/DDBJ whole genome shotgun (WGS) entry which is preliminary data.</text>
</comment>
<dbReference type="AlphaFoldDB" id="A0A9W4TTM4"/>
<feature type="compositionally biased region" description="Low complexity" evidence="4">
    <location>
        <begin position="1"/>
        <end position="20"/>
    </location>
</feature>
<proteinExistence type="predicted"/>
<dbReference type="InterPro" id="IPR045159">
    <property type="entry name" value="DCAF7-like"/>
</dbReference>
<evidence type="ECO:0000256" key="1">
    <source>
        <dbReference type="ARBA" id="ARBA00022574"/>
    </source>
</evidence>
<name>A0A9W4TTM4_9ASCO</name>
<dbReference type="PROSITE" id="PS50082">
    <property type="entry name" value="WD_REPEATS_2"/>
    <property type="match status" value="2"/>
</dbReference>
<gene>
    <name evidence="5" type="ORF">CANVERA_P1411</name>
</gene>
<sequence>MDWYNNNSNNISRNSSQSNLRSKKNSTVPNYGPFNYPIMSAAGSSSSSSSNTINVNNGLPLHQSNLPINSPYNNQQKPQFPKSLSPIISNSSQTSPSMTPSNSGNFQIPIERTSYYYSLNPLFASDWVYLQNQQMDYIALGSYKEAFTNKLEIVHGINYENEKLDQFNNMIDVQVSGGSVGSDNTIQPYDEDDNANGFFFQKVCETNLDYPITNLQWDPSMINYGHGERLAASSEVLRLYKINDQGNDNYNLQQTHILANNTASNSTTSTTNSSSNLLSEDINTYPPVTSFDWNKLDSNILITSSVDTTCTVWDLHRSHPRDEMTDTATVKTQLIAHDSEVFDVKFLHKSTNIFASVGNDGSMRVFDLRSLEHSTIIYEPTPPTSTTSSNQNLSTTFNSKALLTLSTSNIDQHHLATVGINSNQIIIIDMRMPGLPVAIIDGSLNGMNNAAINSIKYHPTSNYLVSGGDDCQSLVWDLTNLSKGNDKNQSGFVIDTPVLAYEEDLEINNVCWRQNQGDYMGIVSGKGFQAVSIYDI</sequence>
<dbReference type="InterPro" id="IPR015943">
    <property type="entry name" value="WD40/YVTN_repeat-like_dom_sf"/>
</dbReference>
<protein>
    <recommendedName>
        <fullName evidence="7">WD40 repeat-like protein</fullName>
    </recommendedName>
</protein>
<feature type="repeat" description="WD" evidence="3">
    <location>
        <begin position="445"/>
        <end position="480"/>
    </location>
</feature>
<dbReference type="OrthoDB" id="1284551at2759"/>
<evidence type="ECO:0000256" key="3">
    <source>
        <dbReference type="PROSITE-ProRule" id="PRU00221"/>
    </source>
</evidence>
<evidence type="ECO:0008006" key="7">
    <source>
        <dbReference type="Google" id="ProtNLM"/>
    </source>
</evidence>
<dbReference type="InterPro" id="IPR001680">
    <property type="entry name" value="WD40_rpt"/>
</dbReference>
<feature type="region of interest" description="Disordered" evidence="4">
    <location>
        <begin position="64"/>
        <end position="104"/>
    </location>
</feature>
<dbReference type="SUPFAM" id="SSF50978">
    <property type="entry name" value="WD40 repeat-like"/>
    <property type="match status" value="1"/>
</dbReference>
<reference evidence="5" key="1">
    <citation type="submission" date="2022-12" db="EMBL/GenBank/DDBJ databases">
        <authorList>
            <person name="Brejova B."/>
        </authorList>
    </citation>
    <scope>NUCLEOTIDE SEQUENCE</scope>
</reference>
<keyword evidence="1 3" id="KW-0853">WD repeat</keyword>
<dbReference type="Pfam" id="PF00400">
    <property type="entry name" value="WD40"/>
    <property type="match status" value="2"/>
</dbReference>
<dbReference type="PROSITE" id="PS50294">
    <property type="entry name" value="WD_REPEATS_REGION"/>
    <property type="match status" value="1"/>
</dbReference>
<evidence type="ECO:0000256" key="2">
    <source>
        <dbReference type="ARBA" id="ARBA00022737"/>
    </source>
</evidence>
<dbReference type="Gene3D" id="2.130.10.10">
    <property type="entry name" value="YVTN repeat-like/Quinoprotein amine dehydrogenase"/>
    <property type="match status" value="1"/>
</dbReference>
<feature type="repeat" description="WD" evidence="3">
    <location>
        <begin position="334"/>
        <end position="376"/>
    </location>
</feature>